<name>A0A2S9PNA3_9ACTN</name>
<proteinExistence type="predicted"/>
<organism evidence="2 3">
    <name type="scientific">Streptomyces solincola</name>
    <dbReference type="NCBI Taxonomy" id="2100817"/>
    <lineage>
        <taxon>Bacteria</taxon>
        <taxon>Bacillati</taxon>
        <taxon>Actinomycetota</taxon>
        <taxon>Actinomycetes</taxon>
        <taxon>Kitasatosporales</taxon>
        <taxon>Streptomycetaceae</taxon>
        <taxon>Streptomyces</taxon>
    </lineage>
</organism>
<protein>
    <submittedName>
        <fullName evidence="2">Uncharacterized protein</fullName>
    </submittedName>
</protein>
<accession>A0A2S9PNA3</accession>
<feature type="region of interest" description="Disordered" evidence="1">
    <location>
        <begin position="110"/>
        <end position="137"/>
    </location>
</feature>
<dbReference type="AlphaFoldDB" id="A0A2S9PNA3"/>
<feature type="non-terminal residue" evidence="2">
    <location>
        <position position="137"/>
    </location>
</feature>
<dbReference type="EMBL" id="PVLV01000642">
    <property type="protein sequence ID" value="PRH75881.1"/>
    <property type="molecule type" value="Genomic_DNA"/>
</dbReference>
<sequence length="137" mass="13956">MGRAREDERELLAAGLGAVGAGVGGRAGGWLTRRVARLMPDDVHEAEIVLPLHWAEAVRRVRTVVGGAGPEVAPAPAPPGDAPRDRVMRVLTGGGFAGMNPVVLTATVVRPSAKDDAGRANGGEARPPGEGEGEGEA</sequence>
<comment type="caution">
    <text evidence="2">The sequence shown here is derived from an EMBL/GenBank/DDBJ whole genome shotgun (WGS) entry which is preliminary data.</text>
</comment>
<reference evidence="2 3" key="1">
    <citation type="submission" date="2018-03" db="EMBL/GenBank/DDBJ databases">
        <title>Novel Streptomyces sp. from soil.</title>
        <authorList>
            <person name="Tan G.Y.A."/>
            <person name="Lee Z.Y."/>
        </authorList>
    </citation>
    <scope>NUCLEOTIDE SEQUENCE [LARGE SCALE GENOMIC DNA]</scope>
    <source>
        <strain evidence="2 3">ST5x</strain>
    </source>
</reference>
<evidence type="ECO:0000313" key="3">
    <source>
        <dbReference type="Proteomes" id="UP000239322"/>
    </source>
</evidence>
<gene>
    <name evidence="2" type="ORF">C6N75_28630</name>
</gene>
<dbReference type="Proteomes" id="UP000239322">
    <property type="component" value="Unassembled WGS sequence"/>
</dbReference>
<evidence type="ECO:0000256" key="1">
    <source>
        <dbReference type="SAM" id="MobiDB-lite"/>
    </source>
</evidence>
<evidence type="ECO:0000313" key="2">
    <source>
        <dbReference type="EMBL" id="PRH75881.1"/>
    </source>
</evidence>
<dbReference type="RefSeq" id="WP_105871762.1">
    <property type="nucleotide sequence ID" value="NZ_PVLV01000642.1"/>
</dbReference>
<keyword evidence="3" id="KW-1185">Reference proteome</keyword>